<dbReference type="Proteomes" id="UP000790709">
    <property type="component" value="Unassembled WGS sequence"/>
</dbReference>
<evidence type="ECO:0000313" key="2">
    <source>
        <dbReference type="Proteomes" id="UP000790709"/>
    </source>
</evidence>
<proteinExistence type="predicted"/>
<comment type="caution">
    <text evidence="1">The sequence shown here is derived from an EMBL/GenBank/DDBJ whole genome shotgun (WGS) entry which is preliminary data.</text>
</comment>
<protein>
    <submittedName>
        <fullName evidence="1">Uncharacterized protein</fullName>
    </submittedName>
</protein>
<accession>A0ACB8BCR8</accession>
<gene>
    <name evidence="1" type="ORF">BV22DRAFT_1070111</name>
</gene>
<organism evidence="1 2">
    <name type="scientific">Leucogyrophana mollusca</name>
    <dbReference type="NCBI Taxonomy" id="85980"/>
    <lineage>
        <taxon>Eukaryota</taxon>
        <taxon>Fungi</taxon>
        <taxon>Dikarya</taxon>
        <taxon>Basidiomycota</taxon>
        <taxon>Agaricomycotina</taxon>
        <taxon>Agaricomycetes</taxon>
        <taxon>Agaricomycetidae</taxon>
        <taxon>Boletales</taxon>
        <taxon>Boletales incertae sedis</taxon>
        <taxon>Leucogyrophana</taxon>
    </lineage>
</organism>
<evidence type="ECO:0000313" key="1">
    <source>
        <dbReference type="EMBL" id="KAH7922618.1"/>
    </source>
</evidence>
<reference evidence="1" key="1">
    <citation type="journal article" date="2021" name="New Phytol.">
        <title>Evolutionary innovations through gain and loss of genes in the ectomycorrhizal Boletales.</title>
        <authorList>
            <person name="Wu G."/>
            <person name="Miyauchi S."/>
            <person name="Morin E."/>
            <person name="Kuo A."/>
            <person name="Drula E."/>
            <person name="Varga T."/>
            <person name="Kohler A."/>
            <person name="Feng B."/>
            <person name="Cao Y."/>
            <person name="Lipzen A."/>
            <person name="Daum C."/>
            <person name="Hundley H."/>
            <person name="Pangilinan J."/>
            <person name="Johnson J."/>
            <person name="Barry K."/>
            <person name="LaButti K."/>
            <person name="Ng V."/>
            <person name="Ahrendt S."/>
            <person name="Min B."/>
            <person name="Choi I.G."/>
            <person name="Park H."/>
            <person name="Plett J.M."/>
            <person name="Magnuson J."/>
            <person name="Spatafora J.W."/>
            <person name="Nagy L.G."/>
            <person name="Henrissat B."/>
            <person name="Grigoriev I.V."/>
            <person name="Yang Z.L."/>
            <person name="Xu J."/>
            <person name="Martin F.M."/>
        </authorList>
    </citation>
    <scope>NUCLEOTIDE SEQUENCE</scope>
    <source>
        <strain evidence="1">KUC20120723A-06</strain>
    </source>
</reference>
<name>A0ACB8BCR8_9AGAM</name>
<sequence>MSSALDLKNKGNEFFRTSKFVEAAKCYREAEIASPNDAVYPSNLSAALYESGQYAECIEPLCRSWGVLQDRQSSLALKLSNRLVKALLQGVLGGSLSIEELKSKSGVIRELESVAQEKTEPTPGSVTECVRMWQEWREVERASVQPSANVVQARNRLTKIPIFKSAINPSLPYYSVGNDAVMSLIDGWEDGESPLKLNELSHEDLSQISILFGGVGDARHVFGTLIGMHRAHKKLSPQKRASFHAHLTLLDIQDTALARDLCILMLINDLLERSDHDKITQVEIKATIFYVYVGIVMPSYCWDRLLDTIKKLIHLLSENSAPTSLPSWLYVDASSKGPIIDALQYWATETTKSAAGFLRGHPGEAPDIFSNPILHGPGISSEYKDMLQSGQDRRRTQAAQALDALSMDQLRQFSLIPAGVSDAEGRKLMAQQREELIDALVTLSMDGTSDAQLHHEVEWYKMTKAFVPPPELWPRHPGFEKYSIFKQPRQKFSQKAADMLASRVLKSWKPNLTLCDRESIDEGTGQRREYPDVHYDAFGTVRHIESFNDEHLDDKLTEKNPDSPAFLHVSRFFDAVVSALRGMAGHVKLEILAGDLSEQLSKMRFDPSSSRADSFPKTYTRAWLSNVPDYTHGLLNMAVYLLPNLQCTKHSEMAANSLVNTGMWKNGEEFCHNYTLLHPRDLPRYLGCRLISNDPMQGLLIMGNQPLPRPLAELASRDELTTWLSRVLLDTLLPGHGGKQTVRARMPNNLASFFGLLLRLQEIGYPGHWLSEFLTTILHSSLVTDVVAYMKLWPIPLSEIKKRVPPRRLRLDPWYSELETLIATAQGGIPFSVSLPKDFVKDHTEIGFFETPVTSADTMLGLFMPFMVSGPIADPVVSLIFYKSQIGMSADSLVSSIPAILEGRQDPPRGTVHIVSATQVVGYPPRILRWRMSEKRVLKMKQEQWSMVGYRTDTREPFTQPVFASSWKNV</sequence>
<keyword evidence="2" id="KW-1185">Reference proteome</keyword>
<dbReference type="EMBL" id="MU266478">
    <property type="protein sequence ID" value="KAH7922618.1"/>
    <property type="molecule type" value="Genomic_DNA"/>
</dbReference>